<dbReference type="KEGG" id="fal:FRAAL1070"/>
<dbReference type="AlphaFoldDB" id="Q0RRT1"/>
<dbReference type="HOGENOM" id="CLU_2649189_0_0_11"/>
<organism evidence="1 2">
    <name type="scientific">Frankia alni (strain DSM 45986 / CECT 9034 / ACN14a)</name>
    <dbReference type="NCBI Taxonomy" id="326424"/>
    <lineage>
        <taxon>Bacteria</taxon>
        <taxon>Bacillati</taxon>
        <taxon>Actinomycetota</taxon>
        <taxon>Actinomycetes</taxon>
        <taxon>Frankiales</taxon>
        <taxon>Frankiaceae</taxon>
        <taxon>Frankia</taxon>
    </lineage>
</organism>
<name>Q0RRT1_FRAAA</name>
<keyword evidence="2" id="KW-1185">Reference proteome</keyword>
<dbReference type="EMBL" id="CT573213">
    <property type="protein sequence ID" value="CAJ59735.1"/>
    <property type="molecule type" value="Genomic_DNA"/>
</dbReference>
<reference evidence="1 2" key="1">
    <citation type="journal article" date="2007" name="Genome Res.">
        <title>Genome characteristics of facultatively symbiotic Frankia sp. strains reflect host range and host plant biogeography.</title>
        <authorList>
            <person name="Normand P."/>
            <person name="Lapierre P."/>
            <person name="Tisa L.S."/>
            <person name="Gogarten J.P."/>
            <person name="Alloisio N."/>
            <person name="Bagnarol E."/>
            <person name="Bassi C.A."/>
            <person name="Berry A.M."/>
            <person name="Bickhart D.M."/>
            <person name="Choisne N."/>
            <person name="Couloux A."/>
            <person name="Cournoyer B."/>
            <person name="Cruveiller S."/>
            <person name="Daubin V."/>
            <person name="Demange N."/>
            <person name="Francino M.P."/>
            <person name="Goltsman E."/>
            <person name="Huang Y."/>
            <person name="Kopp O.R."/>
            <person name="Labarre L."/>
            <person name="Lapidus A."/>
            <person name="Lavire C."/>
            <person name="Marechal J."/>
            <person name="Martinez M."/>
            <person name="Mastronunzio J.E."/>
            <person name="Mullin B.C."/>
            <person name="Niemann J."/>
            <person name="Pujic P."/>
            <person name="Rawnsley T."/>
            <person name="Rouy Z."/>
            <person name="Schenowitz C."/>
            <person name="Sellstedt A."/>
            <person name="Tavares F."/>
            <person name="Tomkins J.P."/>
            <person name="Vallenet D."/>
            <person name="Valverde C."/>
            <person name="Wall L.G."/>
            <person name="Wang Y."/>
            <person name="Medigue C."/>
            <person name="Benson D.R."/>
        </authorList>
    </citation>
    <scope>NUCLEOTIDE SEQUENCE [LARGE SCALE GENOMIC DNA]</scope>
    <source>
        <strain evidence="2">DSM 45986 / CECT 9034 / ACN14a</strain>
    </source>
</reference>
<dbReference type="Proteomes" id="UP000000657">
    <property type="component" value="Chromosome"/>
</dbReference>
<sequence>MPFGYTASLRCPFRRIGSADTGSPVRSGSLWGSGTRRRAVPTMVSGLRTRWVPVRREGALAVLVRGTAVWQPHRGL</sequence>
<evidence type="ECO:0000313" key="2">
    <source>
        <dbReference type="Proteomes" id="UP000000657"/>
    </source>
</evidence>
<evidence type="ECO:0000313" key="1">
    <source>
        <dbReference type="EMBL" id="CAJ59735.1"/>
    </source>
</evidence>
<protein>
    <submittedName>
        <fullName evidence="1">Uncharacterized protein</fullName>
    </submittedName>
</protein>
<accession>Q0RRT1</accession>
<proteinExistence type="predicted"/>
<gene>
    <name evidence="1" type="ordered locus">FRAAL1070</name>
</gene>